<dbReference type="Pfam" id="PF02518">
    <property type="entry name" value="HATPase_c"/>
    <property type="match status" value="1"/>
</dbReference>
<gene>
    <name evidence="12" type="ORF">Q4490_16410</name>
</gene>
<dbReference type="Gene3D" id="3.30.450.220">
    <property type="entry name" value="LuxQ periplasmic domain, N-terminal subdomain"/>
    <property type="match status" value="1"/>
</dbReference>
<sequence>MTFRFRTLTFLLFLVVISGFLLLFSLNAYYTTSQILKEAARESLARSAEAVQHEFDIQLRLIDQDLHMLSVDLALEPNLLDKTRPELNEIVLGENRGKRQHRYAFALVYLLQEGQCFLLKNPLLDIGPTNCKQLYSKYNDATRQEWNLLNNGSEWLLIKDYLITNADQKVVGRLVGGIKLSNNKLFLNQLVHRTQAVIDRAKLLVDGVTLTDHVFEKPVEGANFGLRLLGLNHVLEENLQLPIKGFGEHLQLRLQSADTRIYSLASRLLALLVGGCLAGLVISALVAALLSSSLDKQLQKLVMYIRHLMTGAATDRWSPGRIDEFNRMGGQVDEIAAELSTRRTELKAANQKLEKALGDKRVILHQLINNQEQERNHLAQELHDELGQLLTAVRVETTLLEHQISMSSPALKNTKNIKDLVAAMYATVYDRIMALRPTELDHMGLCQSIQQIPTLKSLEQSGVTVSLDLEDVITPSGADIHLYRIVQEALTNVLKHALATELSISLLQTQDEVVLCIKDNGQGFVPDLDVDPTGHRGFGLLGIEERCDFIGAILTIESDNGVTMTVNLPC</sequence>
<reference evidence="12" key="1">
    <citation type="submission" date="2023-07" db="EMBL/GenBank/DDBJ databases">
        <title>Genome content predicts the carbon catabolic preferences of heterotrophic bacteria.</title>
        <authorList>
            <person name="Gralka M."/>
        </authorList>
    </citation>
    <scope>NUCLEOTIDE SEQUENCE</scope>
    <source>
        <strain evidence="12">I2M16</strain>
    </source>
</reference>
<keyword evidence="4" id="KW-0808">Transferase</keyword>
<evidence type="ECO:0000313" key="12">
    <source>
        <dbReference type="EMBL" id="MDO6455146.1"/>
    </source>
</evidence>
<dbReference type="Gene3D" id="3.30.565.10">
    <property type="entry name" value="Histidine kinase-like ATPase, C-terminal domain"/>
    <property type="match status" value="1"/>
</dbReference>
<dbReference type="CDD" id="cd16917">
    <property type="entry name" value="HATPase_UhpB-NarQ-NarX-like"/>
    <property type="match status" value="1"/>
</dbReference>
<dbReference type="RefSeq" id="WP_303475825.1">
    <property type="nucleotide sequence ID" value="NZ_JAUOPG010000013.1"/>
</dbReference>
<dbReference type="InterPro" id="IPR005467">
    <property type="entry name" value="His_kinase_dom"/>
</dbReference>
<evidence type="ECO:0000256" key="3">
    <source>
        <dbReference type="ARBA" id="ARBA00022553"/>
    </source>
</evidence>
<comment type="catalytic activity">
    <reaction evidence="1">
        <text>ATP + protein L-histidine = ADP + protein N-phospho-L-histidine.</text>
        <dbReference type="EC" id="2.7.13.3"/>
    </reaction>
</comment>
<dbReference type="Gene3D" id="1.20.5.1930">
    <property type="match status" value="1"/>
</dbReference>
<dbReference type="SMART" id="SM00387">
    <property type="entry name" value="HATPase_c"/>
    <property type="match status" value="1"/>
</dbReference>
<comment type="caution">
    <text evidence="12">The sequence shown here is derived from an EMBL/GenBank/DDBJ whole genome shotgun (WGS) entry which is preliminary data.</text>
</comment>
<dbReference type="GO" id="GO:0000155">
    <property type="term" value="F:phosphorelay sensor kinase activity"/>
    <property type="evidence" value="ECO:0007669"/>
    <property type="project" value="InterPro"/>
</dbReference>
<dbReference type="GO" id="GO:0005524">
    <property type="term" value="F:ATP binding"/>
    <property type="evidence" value="ECO:0007669"/>
    <property type="project" value="UniProtKB-KW"/>
</dbReference>
<keyword evidence="10" id="KW-0472">Membrane</keyword>
<evidence type="ECO:0000256" key="8">
    <source>
        <dbReference type="ARBA" id="ARBA00023012"/>
    </source>
</evidence>
<keyword evidence="7" id="KW-0067">ATP-binding</keyword>
<dbReference type="InterPro" id="IPR036890">
    <property type="entry name" value="HATPase_C_sf"/>
</dbReference>
<evidence type="ECO:0000256" key="10">
    <source>
        <dbReference type="SAM" id="Phobius"/>
    </source>
</evidence>
<evidence type="ECO:0000259" key="11">
    <source>
        <dbReference type="PROSITE" id="PS50109"/>
    </source>
</evidence>
<keyword evidence="9" id="KW-0175">Coiled coil</keyword>
<dbReference type="SUPFAM" id="SSF55874">
    <property type="entry name" value="ATPase domain of HSP90 chaperone/DNA topoisomerase II/histidine kinase"/>
    <property type="match status" value="1"/>
</dbReference>
<dbReference type="InterPro" id="IPR050482">
    <property type="entry name" value="Sensor_HK_TwoCompSys"/>
</dbReference>
<evidence type="ECO:0000256" key="7">
    <source>
        <dbReference type="ARBA" id="ARBA00022840"/>
    </source>
</evidence>
<dbReference type="Proteomes" id="UP001169862">
    <property type="component" value="Unassembled WGS sequence"/>
</dbReference>
<keyword evidence="5" id="KW-0547">Nucleotide-binding</keyword>
<keyword evidence="10" id="KW-1133">Transmembrane helix</keyword>
<organism evidence="12 13">
    <name type="scientific">Neptunomonas phycophila</name>
    <dbReference type="NCBI Taxonomy" id="1572645"/>
    <lineage>
        <taxon>Bacteria</taxon>
        <taxon>Pseudomonadati</taxon>
        <taxon>Pseudomonadota</taxon>
        <taxon>Gammaproteobacteria</taxon>
        <taxon>Oceanospirillales</taxon>
        <taxon>Oceanospirillaceae</taxon>
        <taxon>Neptunomonas</taxon>
    </lineage>
</organism>
<dbReference type="PANTHER" id="PTHR24421">
    <property type="entry name" value="NITRATE/NITRITE SENSOR PROTEIN NARX-RELATED"/>
    <property type="match status" value="1"/>
</dbReference>
<keyword evidence="6 12" id="KW-0418">Kinase</keyword>
<keyword evidence="10" id="KW-0812">Transmembrane</keyword>
<dbReference type="GO" id="GO:0046983">
    <property type="term" value="F:protein dimerization activity"/>
    <property type="evidence" value="ECO:0007669"/>
    <property type="project" value="InterPro"/>
</dbReference>
<dbReference type="GO" id="GO:0016020">
    <property type="term" value="C:membrane"/>
    <property type="evidence" value="ECO:0007669"/>
    <property type="project" value="InterPro"/>
</dbReference>
<feature type="coiled-coil region" evidence="9">
    <location>
        <begin position="336"/>
        <end position="388"/>
    </location>
</feature>
<keyword evidence="8" id="KW-0902">Two-component regulatory system</keyword>
<dbReference type="InterPro" id="IPR043056">
    <property type="entry name" value="LuxQ-periplasm_N"/>
</dbReference>
<evidence type="ECO:0000256" key="1">
    <source>
        <dbReference type="ARBA" id="ARBA00000085"/>
    </source>
</evidence>
<evidence type="ECO:0000256" key="6">
    <source>
        <dbReference type="ARBA" id="ARBA00022777"/>
    </source>
</evidence>
<dbReference type="PROSITE" id="PS50109">
    <property type="entry name" value="HIS_KIN"/>
    <property type="match status" value="1"/>
</dbReference>
<evidence type="ECO:0000313" key="13">
    <source>
        <dbReference type="Proteomes" id="UP001169862"/>
    </source>
</evidence>
<dbReference type="AlphaFoldDB" id="A0AAW7XN07"/>
<evidence type="ECO:0000256" key="9">
    <source>
        <dbReference type="SAM" id="Coils"/>
    </source>
</evidence>
<feature type="domain" description="Histidine kinase" evidence="11">
    <location>
        <begin position="377"/>
        <end position="570"/>
    </location>
</feature>
<evidence type="ECO:0000256" key="2">
    <source>
        <dbReference type="ARBA" id="ARBA00012438"/>
    </source>
</evidence>
<proteinExistence type="predicted"/>
<accession>A0AAW7XN07</accession>
<evidence type="ECO:0000256" key="4">
    <source>
        <dbReference type="ARBA" id="ARBA00022679"/>
    </source>
</evidence>
<feature type="transmembrane region" description="Helical" evidence="10">
    <location>
        <begin position="268"/>
        <end position="290"/>
    </location>
</feature>
<dbReference type="EC" id="2.7.13.3" evidence="2"/>
<dbReference type="InterPro" id="IPR003594">
    <property type="entry name" value="HATPase_dom"/>
</dbReference>
<protein>
    <recommendedName>
        <fullName evidence="2">histidine kinase</fullName>
        <ecNumber evidence="2">2.7.13.3</ecNumber>
    </recommendedName>
</protein>
<evidence type="ECO:0000256" key="5">
    <source>
        <dbReference type="ARBA" id="ARBA00022741"/>
    </source>
</evidence>
<name>A0AAW7XN07_9GAMM</name>
<dbReference type="InterPro" id="IPR011712">
    <property type="entry name" value="Sig_transdc_His_kin_sub3_dim/P"/>
</dbReference>
<keyword evidence="3" id="KW-0597">Phosphoprotein</keyword>
<dbReference type="PANTHER" id="PTHR24421:SF10">
    <property type="entry name" value="NITRATE_NITRITE SENSOR PROTEIN NARQ"/>
    <property type="match status" value="1"/>
</dbReference>
<dbReference type="EMBL" id="JAUOPG010000013">
    <property type="protein sequence ID" value="MDO6455146.1"/>
    <property type="molecule type" value="Genomic_DNA"/>
</dbReference>
<dbReference type="Pfam" id="PF07730">
    <property type="entry name" value="HisKA_3"/>
    <property type="match status" value="1"/>
</dbReference>